<dbReference type="OrthoDB" id="10567937at2759"/>
<dbReference type="GeneID" id="17311947"/>
<name>L1K4A4_GUITC</name>
<dbReference type="EMBL" id="JH992965">
    <property type="protein sequence ID" value="EKX55275.1"/>
    <property type="molecule type" value="Genomic_DNA"/>
</dbReference>
<dbReference type="Proteomes" id="UP000011087">
    <property type="component" value="Unassembled WGS sequence"/>
</dbReference>
<evidence type="ECO:0000313" key="2">
    <source>
        <dbReference type="EnsemblProtists" id="EKX55275"/>
    </source>
</evidence>
<accession>L1K4A4</accession>
<evidence type="ECO:0000313" key="1">
    <source>
        <dbReference type="EMBL" id="EKX55275.1"/>
    </source>
</evidence>
<proteinExistence type="predicted"/>
<evidence type="ECO:0000313" key="3">
    <source>
        <dbReference type="Proteomes" id="UP000011087"/>
    </source>
</evidence>
<dbReference type="EnsemblProtists" id="EKX55275">
    <property type="protein sequence ID" value="EKX55275"/>
    <property type="gene ID" value="GUITHDRAFT_160420"/>
</dbReference>
<sequence length="176" mass="20010">MADDRRTFAAFMAGVALLSVLAMVNITATRRTALVSFPQTDLDMINVMQSLNGKRVRMEKMSTAQPAQKHSHAKKLSMPQQYARIMQNMGYFAPWSRQNSWEDRIAIANIRKNNSPQALAAKAAKIEAENKKFQKRFSTPHTSQYTGVHEKISNILDPKYQPWANAAPRKAYYQGY</sequence>
<reference evidence="1 3" key="1">
    <citation type="journal article" date="2012" name="Nature">
        <title>Algal genomes reveal evolutionary mosaicism and the fate of nucleomorphs.</title>
        <authorList>
            <consortium name="DOE Joint Genome Institute"/>
            <person name="Curtis B.A."/>
            <person name="Tanifuji G."/>
            <person name="Burki F."/>
            <person name="Gruber A."/>
            <person name="Irimia M."/>
            <person name="Maruyama S."/>
            <person name="Arias M.C."/>
            <person name="Ball S.G."/>
            <person name="Gile G.H."/>
            <person name="Hirakawa Y."/>
            <person name="Hopkins J.F."/>
            <person name="Kuo A."/>
            <person name="Rensing S.A."/>
            <person name="Schmutz J."/>
            <person name="Symeonidi A."/>
            <person name="Elias M."/>
            <person name="Eveleigh R.J."/>
            <person name="Herman E.K."/>
            <person name="Klute M.J."/>
            <person name="Nakayama T."/>
            <person name="Obornik M."/>
            <person name="Reyes-Prieto A."/>
            <person name="Armbrust E.V."/>
            <person name="Aves S.J."/>
            <person name="Beiko R.G."/>
            <person name="Coutinho P."/>
            <person name="Dacks J.B."/>
            <person name="Durnford D.G."/>
            <person name="Fast N.M."/>
            <person name="Green B.R."/>
            <person name="Grisdale C.J."/>
            <person name="Hempel F."/>
            <person name="Henrissat B."/>
            <person name="Hoppner M.P."/>
            <person name="Ishida K."/>
            <person name="Kim E."/>
            <person name="Koreny L."/>
            <person name="Kroth P.G."/>
            <person name="Liu Y."/>
            <person name="Malik S.B."/>
            <person name="Maier U.G."/>
            <person name="McRose D."/>
            <person name="Mock T."/>
            <person name="Neilson J.A."/>
            <person name="Onodera N.T."/>
            <person name="Poole A.M."/>
            <person name="Pritham E.J."/>
            <person name="Richards T.A."/>
            <person name="Rocap G."/>
            <person name="Roy S.W."/>
            <person name="Sarai C."/>
            <person name="Schaack S."/>
            <person name="Shirato S."/>
            <person name="Slamovits C.H."/>
            <person name="Spencer D.F."/>
            <person name="Suzuki S."/>
            <person name="Worden A.Z."/>
            <person name="Zauner S."/>
            <person name="Barry K."/>
            <person name="Bell C."/>
            <person name="Bharti A.K."/>
            <person name="Crow J.A."/>
            <person name="Grimwood J."/>
            <person name="Kramer R."/>
            <person name="Lindquist E."/>
            <person name="Lucas S."/>
            <person name="Salamov A."/>
            <person name="McFadden G.I."/>
            <person name="Lane C.E."/>
            <person name="Keeling P.J."/>
            <person name="Gray M.W."/>
            <person name="Grigoriev I.V."/>
            <person name="Archibald J.M."/>
        </authorList>
    </citation>
    <scope>NUCLEOTIDE SEQUENCE</scope>
    <source>
        <strain evidence="1 3">CCMP2712</strain>
    </source>
</reference>
<dbReference type="HOGENOM" id="CLU_1528024_0_0_1"/>
<gene>
    <name evidence="1" type="ORF">GUITHDRAFT_160420</name>
</gene>
<organism evidence="1">
    <name type="scientific">Guillardia theta (strain CCMP2712)</name>
    <name type="common">Cryptophyte</name>
    <dbReference type="NCBI Taxonomy" id="905079"/>
    <lineage>
        <taxon>Eukaryota</taxon>
        <taxon>Cryptophyceae</taxon>
        <taxon>Pyrenomonadales</taxon>
        <taxon>Geminigeraceae</taxon>
        <taxon>Guillardia</taxon>
    </lineage>
</organism>
<dbReference type="PaxDb" id="55529-EKX55275"/>
<protein>
    <submittedName>
        <fullName evidence="1 2">Uncharacterized protein</fullName>
    </submittedName>
</protein>
<dbReference type="AlphaFoldDB" id="L1K4A4"/>
<dbReference type="RefSeq" id="XP_005842255.1">
    <property type="nucleotide sequence ID" value="XM_005842198.1"/>
</dbReference>
<reference evidence="2" key="3">
    <citation type="submission" date="2016-03" db="UniProtKB">
        <authorList>
            <consortium name="EnsemblProtists"/>
        </authorList>
    </citation>
    <scope>IDENTIFICATION</scope>
</reference>
<reference evidence="3" key="2">
    <citation type="submission" date="2012-11" db="EMBL/GenBank/DDBJ databases">
        <authorList>
            <person name="Kuo A."/>
            <person name="Curtis B.A."/>
            <person name="Tanifuji G."/>
            <person name="Burki F."/>
            <person name="Gruber A."/>
            <person name="Irimia M."/>
            <person name="Maruyama S."/>
            <person name="Arias M.C."/>
            <person name="Ball S.G."/>
            <person name="Gile G.H."/>
            <person name="Hirakawa Y."/>
            <person name="Hopkins J.F."/>
            <person name="Rensing S.A."/>
            <person name="Schmutz J."/>
            <person name="Symeonidi A."/>
            <person name="Elias M."/>
            <person name="Eveleigh R.J."/>
            <person name="Herman E.K."/>
            <person name="Klute M.J."/>
            <person name="Nakayama T."/>
            <person name="Obornik M."/>
            <person name="Reyes-Prieto A."/>
            <person name="Armbrust E.V."/>
            <person name="Aves S.J."/>
            <person name="Beiko R.G."/>
            <person name="Coutinho P."/>
            <person name="Dacks J.B."/>
            <person name="Durnford D.G."/>
            <person name="Fast N.M."/>
            <person name="Green B.R."/>
            <person name="Grisdale C."/>
            <person name="Hempe F."/>
            <person name="Henrissat B."/>
            <person name="Hoppner M.P."/>
            <person name="Ishida K.-I."/>
            <person name="Kim E."/>
            <person name="Koreny L."/>
            <person name="Kroth P.G."/>
            <person name="Liu Y."/>
            <person name="Malik S.-B."/>
            <person name="Maier U.G."/>
            <person name="McRose D."/>
            <person name="Mock T."/>
            <person name="Neilson J.A."/>
            <person name="Onodera N.T."/>
            <person name="Poole A.M."/>
            <person name="Pritham E.J."/>
            <person name="Richards T.A."/>
            <person name="Rocap G."/>
            <person name="Roy S.W."/>
            <person name="Sarai C."/>
            <person name="Schaack S."/>
            <person name="Shirato S."/>
            <person name="Slamovits C.H."/>
            <person name="Spencer D.F."/>
            <person name="Suzuki S."/>
            <person name="Worden A.Z."/>
            <person name="Zauner S."/>
            <person name="Barry K."/>
            <person name="Bell C."/>
            <person name="Bharti A.K."/>
            <person name="Crow J.A."/>
            <person name="Grimwood J."/>
            <person name="Kramer R."/>
            <person name="Lindquist E."/>
            <person name="Lucas S."/>
            <person name="Salamov A."/>
            <person name="McFadden G.I."/>
            <person name="Lane C.E."/>
            <person name="Keeling P.J."/>
            <person name="Gray M.W."/>
            <person name="Grigoriev I.V."/>
            <person name="Archibald J.M."/>
        </authorList>
    </citation>
    <scope>NUCLEOTIDE SEQUENCE</scope>
    <source>
        <strain evidence="3">CCMP2712</strain>
    </source>
</reference>
<keyword evidence="3" id="KW-1185">Reference proteome</keyword>
<dbReference type="KEGG" id="gtt:GUITHDRAFT_160420"/>